<dbReference type="PANTHER" id="PTHR34847:SF1">
    <property type="entry name" value="NODULATION PROTEIN U"/>
    <property type="match status" value="1"/>
</dbReference>
<reference evidence="4 5" key="1">
    <citation type="submission" date="2021-01" db="EMBL/GenBank/DDBJ databases">
        <title>Chryseolinea sp. Jin1 Genome sequencing and assembly.</title>
        <authorList>
            <person name="Kim I."/>
        </authorList>
    </citation>
    <scope>NUCLEOTIDE SEQUENCE [LARGE SCALE GENOMIC DNA]</scope>
    <source>
        <strain evidence="4 5">Jin1</strain>
    </source>
</reference>
<name>A0ABS1KNM8_9BACT</name>
<evidence type="ECO:0000313" key="4">
    <source>
        <dbReference type="EMBL" id="MBL0741060.1"/>
    </source>
</evidence>
<dbReference type="EMBL" id="JAERRB010000002">
    <property type="protein sequence ID" value="MBL0741060.1"/>
    <property type="molecule type" value="Genomic_DNA"/>
</dbReference>
<feature type="domain" description="Carbamoyltransferase C-terminal" evidence="3">
    <location>
        <begin position="390"/>
        <end position="530"/>
    </location>
</feature>
<dbReference type="InterPro" id="IPR038152">
    <property type="entry name" value="Carbam_trans_C_sf"/>
</dbReference>
<protein>
    <submittedName>
        <fullName evidence="4">Nodulation protein NodU</fullName>
    </submittedName>
</protein>
<evidence type="ECO:0000259" key="2">
    <source>
        <dbReference type="Pfam" id="PF02543"/>
    </source>
</evidence>
<organism evidence="4 5">
    <name type="scientific">Chryseolinea lacunae</name>
    <dbReference type="NCBI Taxonomy" id="2801331"/>
    <lineage>
        <taxon>Bacteria</taxon>
        <taxon>Pseudomonadati</taxon>
        <taxon>Bacteroidota</taxon>
        <taxon>Cytophagia</taxon>
        <taxon>Cytophagales</taxon>
        <taxon>Fulvivirgaceae</taxon>
        <taxon>Chryseolinea</taxon>
    </lineage>
</organism>
<evidence type="ECO:0000313" key="5">
    <source>
        <dbReference type="Proteomes" id="UP000613030"/>
    </source>
</evidence>
<dbReference type="Gene3D" id="3.90.870.20">
    <property type="entry name" value="Carbamoyltransferase, C-terminal domain"/>
    <property type="match status" value="1"/>
</dbReference>
<dbReference type="InterPro" id="IPR003696">
    <property type="entry name" value="Carbtransf_dom"/>
</dbReference>
<sequence>MVICGLKLTHDSSVTIIEDNKVVLCLEWEKLNNNNRFKLIDCLEDIDKEIIPYGYNLANVDRISIDGWVGEEHSTIKTRYLGIESEILAAPYHEPKGSSVLRKYGFDKLAHSDLALPYESFTHAAGHVLSSYCTSPFASRMESSYILVWDGGMYPRLYFFDSVRRSVVFICDLFYMAVNVYSIFCQHYGPFKINENVIKDELSVAGKVMAYVGYGRIDNEIIEDLKRCYSKTLSFATNPKLIPQYPYIFSKEFQICSRDKKYTDEDVICSLHYFLEGLIISSIKKAVAPRAGRMNLCLAGGAALNIKWNTALRNSGIFDEVWVPPFPNDAGSSLGAALASWAGNADCLAIAWNVYSGPTLTRDFVPDGWTTEECSPVELARILYQTRLPVTVLNGRAEIGPRALGNRSIVAAPFDPKMKDQLNYLKIREYYRPIAPMCSEERAVEFFNPGCPDPYMLFEHTIRDEWVDLLGAVSHIDNSARLQTVNSLSHPFLHELLMEFEKLSGIPILCNTSANFKGRGFFPDIESAIRWGLTPMIYSDGRLYTKESVLSMASI</sequence>
<keyword evidence="5" id="KW-1185">Reference proteome</keyword>
<dbReference type="Pfam" id="PF02543">
    <property type="entry name" value="Carbam_trans_N"/>
    <property type="match status" value="1"/>
</dbReference>
<dbReference type="InterPro" id="IPR051338">
    <property type="entry name" value="NodU/CmcH_Carbamoyltrnsfr"/>
</dbReference>
<dbReference type="Proteomes" id="UP000613030">
    <property type="component" value="Unassembled WGS sequence"/>
</dbReference>
<gene>
    <name evidence="4" type="ORF">JI741_07500</name>
</gene>
<comment type="caution">
    <text evidence="4">The sequence shown here is derived from an EMBL/GenBank/DDBJ whole genome shotgun (WGS) entry which is preliminary data.</text>
</comment>
<accession>A0ABS1KNM8</accession>
<dbReference type="RefSeq" id="WP_202008422.1">
    <property type="nucleotide sequence ID" value="NZ_JAERRB010000002.1"/>
</dbReference>
<dbReference type="InterPro" id="IPR031730">
    <property type="entry name" value="Carbam_trans_C"/>
</dbReference>
<dbReference type="Gene3D" id="3.30.420.40">
    <property type="match status" value="1"/>
</dbReference>
<comment type="similarity">
    <text evidence="1">Belongs to the NodU/CmcH family.</text>
</comment>
<evidence type="ECO:0000256" key="1">
    <source>
        <dbReference type="ARBA" id="ARBA00006129"/>
    </source>
</evidence>
<dbReference type="Pfam" id="PF16861">
    <property type="entry name" value="Carbam_trans_C"/>
    <property type="match status" value="1"/>
</dbReference>
<evidence type="ECO:0000259" key="3">
    <source>
        <dbReference type="Pfam" id="PF16861"/>
    </source>
</evidence>
<proteinExistence type="inferred from homology"/>
<feature type="domain" description="Carbamoyltransferase" evidence="2">
    <location>
        <begin position="3"/>
        <end position="338"/>
    </location>
</feature>
<dbReference type="PANTHER" id="PTHR34847">
    <property type="entry name" value="NODULATION PROTEIN U"/>
    <property type="match status" value="1"/>
</dbReference>